<keyword evidence="2" id="KW-0732">Signal</keyword>
<sequence>MSPLALLVGLALETGALSGEGDGAEHTRGLACQNTNPIHESDKVVGKGENERKEKWEVIDGVKPNDGARIKRGCRGSQVEEMKS</sequence>
<reference evidence="3 4" key="1">
    <citation type="journal article" date="2023" name="Mol. Biol. Evol.">
        <title>Genomics of Secondarily Temperate Adaptation in the Only Non-Antarctic Icefish.</title>
        <authorList>
            <person name="Rivera-Colon A.G."/>
            <person name="Rayamajhi N."/>
            <person name="Minhas B.F."/>
            <person name="Madrigal G."/>
            <person name="Bilyk K.T."/>
            <person name="Yoon V."/>
            <person name="Hune M."/>
            <person name="Gregory S."/>
            <person name="Cheng C.H.C."/>
            <person name="Catchen J.M."/>
        </authorList>
    </citation>
    <scope>NUCLEOTIDE SEQUENCE [LARGE SCALE GENOMIC DNA]</scope>
    <source>
        <tissue evidence="3">White muscle</tissue>
    </source>
</reference>
<evidence type="ECO:0008006" key="5">
    <source>
        <dbReference type="Google" id="ProtNLM"/>
    </source>
</evidence>
<organism evidence="3 4">
    <name type="scientific">Champsocephalus gunnari</name>
    <name type="common">Mackerel icefish</name>
    <dbReference type="NCBI Taxonomy" id="52237"/>
    <lineage>
        <taxon>Eukaryota</taxon>
        <taxon>Metazoa</taxon>
        <taxon>Chordata</taxon>
        <taxon>Craniata</taxon>
        <taxon>Vertebrata</taxon>
        <taxon>Euteleostomi</taxon>
        <taxon>Actinopterygii</taxon>
        <taxon>Neopterygii</taxon>
        <taxon>Teleostei</taxon>
        <taxon>Neoteleostei</taxon>
        <taxon>Acanthomorphata</taxon>
        <taxon>Eupercaria</taxon>
        <taxon>Perciformes</taxon>
        <taxon>Notothenioidei</taxon>
        <taxon>Channichthyidae</taxon>
        <taxon>Champsocephalus</taxon>
    </lineage>
</organism>
<evidence type="ECO:0000313" key="3">
    <source>
        <dbReference type="EMBL" id="KAK5897978.1"/>
    </source>
</evidence>
<feature type="chain" id="PRO_5042930929" description="Secreted protein" evidence="2">
    <location>
        <begin position="19"/>
        <end position="84"/>
    </location>
</feature>
<evidence type="ECO:0000256" key="2">
    <source>
        <dbReference type="SAM" id="SignalP"/>
    </source>
</evidence>
<dbReference type="EMBL" id="JAURVH010001533">
    <property type="protein sequence ID" value="KAK5897978.1"/>
    <property type="molecule type" value="Genomic_DNA"/>
</dbReference>
<proteinExistence type="predicted"/>
<protein>
    <recommendedName>
        <fullName evidence="5">Secreted protein</fullName>
    </recommendedName>
</protein>
<gene>
    <name evidence="3" type="ORF">CgunFtcFv8_015436</name>
</gene>
<feature type="compositionally biased region" description="Basic and acidic residues" evidence="1">
    <location>
        <begin position="39"/>
        <end position="51"/>
    </location>
</feature>
<evidence type="ECO:0000313" key="4">
    <source>
        <dbReference type="Proteomes" id="UP001331515"/>
    </source>
</evidence>
<name>A0AAN8C9G7_CHAGU</name>
<evidence type="ECO:0000256" key="1">
    <source>
        <dbReference type="SAM" id="MobiDB-lite"/>
    </source>
</evidence>
<keyword evidence="4" id="KW-1185">Reference proteome</keyword>
<dbReference type="AlphaFoldDB" id="A0AAN8C9G7"/>
<feature type="region of interest" description="Disordered" evidence="1">
    <location>
        <begin position="17"/>
        <end position="51"/>
    </location>
</feature>
<dbReference type="Proteomes" id="UP001331515">
    <property type="component" value="Unassembled WGS sequence"/>
</dbReference>
<comment type="caution">
    <text evidence="3">The sequence shown here is derived from an EMBL/GenBank/DDBJ whole genome shotgun (WGS) entry which is preliminary data.</text>
</comment>
<feature type="signal peptide" evidence="2">
    <location>
        <begin position="1"/>
        <end position="18"/>
    </location>
</feature>
<accession>A0AAN8C9G7</accession>